<evidence type="ECO:0000313" key="2">
    <source>
        <dbReference type="Proteomes" id="UP001358586"/>
    </source>
</evidence>
<dbReference type="EMBL" id="JARKNE010000009">
    <property type="protein sequence ID" value="KAK5802542.1"/>
    <property type="molecule type" value="Genomic_DNA"/>
</dbReference>
<proteinExistence type="predicted"/>
<protein>
    <submittedName>
        <fullName evidence="1">Uncharacterized protein</fullName>
    </submittedName>
</protein>
<reference evidence="1 2" key="1">
    <citation type="submission" date="2023-03" db="EMBL/GenBank/DDBJ databases">
        <title>WGS of Gossypium arboreum.</title>
        <authorList>
            <person name="Yu D."/>
        </authorList>
    </citation>
    <scope>NUCLEOTIDE SEQUENCE [LARGE SCALE GENOMIC DNA]</scope>
    <source>
        <tissue evidence="1">Leaf</tissue>
    </source>
</reference>
<comment type="caution">
    <text evidence="1">The sequence shown here is derived from an EMBL/GenBank/DDBJ whole genome shotgun (WGS) entry which is preliminary data.</text>
</comment>
<sequence>MGPHVQIGLACVAHTAWPINPHAYVGPHAQLGLTRVAHTATLRPSHGRVLRTTMPSSTTRLCLAHGEPHG</sequence>
<dbReference type="Proteomes" id="UP001358586">
    <property type="component" value="Chromosome 9"/>
</dbReference>
<organism evidence="1 2">
    <name type="scientific">Gossypium arboreum</name>
    <name type="common">Tree cotton</name>
    <name type="synonym">Gossypium nanking</name>
    <dbReference type="NCBI Taxonomy" id="29729"/>
    <lineage>
        <taxon>Eukaryota</taxon>
        <taxon>Viridiplantae</taxon>
        <taxon>Streptophyta</taxon>
        <taxon>Embryophyta</taxon>
        <taxon>Tracheophyta</taxon>
        <taxon>Spermatophyta</taxon>
        <taxon>Magnoliopsida</taxon>
        <taxon>eudicotyledons</taxon>
        <taxon>Gunneridae</taxon>
        <taxon>Pentapetalae</taxon>
        <taxon>rosids</taxon>
        <taxon>malvids</taxon>
        <taxon>Malvales</taxon>
        <taxon>Malvaceae</taxon>
        <taxon>Malvoideae</taxon>
        <taxon>Gossypium</taxon>
    </lineage>
</organism>
<gene>
    <name evidence="1" type="ORF">PVK06_030143</name>
</gene>
<name>A0ABR0NMH8_GOSAR</name>
<keyword evidence="2" id="KW-1185">Reference proteome</keyword>
<accession>A0ABR0NMH8</accession>
<evidence type="ECO:0000313" key="1">
    <source>
        <dbReference type="EMBL" id="KAK5802542.1"/>
    </source>
</evidence>